<proteinExistence type="predicted"/>
<accession>A0ABQ3J6J4</accession>
<name>A0ABQ3J6J4_9RHOB</name>
<sequence>MTSSSDGQFFRAGGRGEASADINAKYGRTPGLKFYTHISDQFSPFHSTVITATESEAPFVLDGLLRHQSGVTIEEHHVDTGGATDHVFALCYLLGFRFAPRLRNFKDRKLYLLPGMKPPAIMTPFIGGTIKAGHIVDNWPEILRLATSVKAGTATASAILKSLSAYPRQNGLAIALRELGRLERTLFALEWMRSLELRKRTSASLARGEARNALARGVFFNQLGEMRDRSYEHQIHKASGLNFLVAAIILWNTKYLEASITDLRQSGVAIPDEITKHIAPLGWAHVGLTGDYLWNMNPPLSPDRLRPLRKNDLRDAA</sequence>
<reference evidence="3" key="1">
    <citation type="journal article" date="2019" name="Int. J. Syst. Evol. Microbiol.">
        <title>The Global Catalogue of Microorganisms (GCM) 10K type strain sequencing project: providing services to taxonomists for standard genome sequencing and annotation.</title>
        <authorList>
            <consortium name="The Broad Institute Genomics Platform"/>
            <consortium name="The Broad Institute Genome Sequencing Center for Infectious Disease"/>
            <person name="Wu L."/>
            <person name="Ma J."/>
        </authorList>
    </citation>
    <scope>NUCLEOTIDE SEQUENCE [LARGE SCALE GENOMIC DNA]</scope>
    <source>
        <strain evidence="3">KCTC 42443</strain>
    </source>
</reference>
<feature type="domain" description="Tn3 transposase DDE" evidence="1">
    <location>
        <begin position="2"/>
        <end position="292"/>
    </location>
</feature>
<evidence type="ECO:0000259" key="1">
    <source>
        <dbReference type="Pfam" id="PF01526"/>
    </source>
</evidence>
<organism evidence="2 3">
    <name type="scientific">Aliiroseovarius zhejiangensis</name>
    <dbReference type="NCBI Taxonomy" id="1632025"/>
    <lineage>
        <taxon>Bacteria</taxon>
        <taxon>Pseudomonadati</taxon>
        <taxon>Pseudomonadota</taxon>
        <taxon>Alphaproteobacteria</taxon>
        <taxon>Rhodobacterales</taxon>
        <taxon>Paracoccaceae</taxon>
        <taxon>Aliiroseovarius</taxon>
    </lineage>
</organism>
<dbReference type="Pfam" id="PF01526">
    <property type="entry name" value="DDE_Tnp_Tn3"/>
    <property type="match status" value="1"/>
</dbReference>
<protein>
    <recommendedName>
        <fullName evidence="1">Tn3 transposase DDE domain-containing protein</fullName>
    </recommendedName>
</protein>
<dbReference type="InterPro" id="IPR002513">
    <property type="entry name" value="Tn3_Tnp_DDE_dom"/>
</dbReference>
<evidence type="ECO:0000313" key="2">
    <source>
        <dbReference type="EMBL" id="GHF05977.1"/>
    </source>
</evidence>
<dbReference type="EMBL" id="BNCH01000008">
    <property type="protein sequence ID" value="GHF05977.1"/>
    <property type="molecule type" value="Genomic_DNA"/>
</dbReference>
<evidence type="ECO:0000313" key="3">
    <source>
        <dbReference type="Proteomes" id="UP000609802"/>
    </source>
</evidence>
<dbReference type="Proteomes" id="UP000609802">
    <property type="component" value="Unassembled WGS sequence"/>
</dbReference>
<keyword evidence="3" id="KW-1185">Reference proteome</keyword>
<comment type="caution">
    <text evidence="2">The sequence shown here is derived from an EMBL/GenBank/DDBJ whole genome shotgun (WGS) entry which is preliminary data.</text>
</comment>
<gene>
    <name evidence="2" type="ORF">GCM10016455_28910</name>
</gene>